<feature type="compositionally biased region" description="Pro residues" evidence="1">
    <location>
        <begin position="55"/>
        <end position="72"/>
    </location>
</feature>
<dbReference type="Gene3D" id="3.30.1150.10">
    <property type="match status" value="1"/>
</dbReference>
<organism evidence="3 4">
    <name type="scientific">Methylomonas rivi</name>
    <dbReference type="NCBI Taxonomy" id="2952226"/>
    <lineage>
        <taxon>Bacteria</taxon>
        <taxon>Pseudomonadati</taxon>
        <taxon>Pseudomonadota</taxon>
        <taxon>Gammaproteobacteria</taxon>
        <taxon>Methylococcales</taxon>
        <taxon>Methylococcaceae</taxon>
        <taxon>Methylomonas</taxon>
    </lineage>
</organism>
<keyword evidence="2" id="KW-1133">Transmembrane helix</keyword>
<keyword evidence="2" id="KW-0812">Transmembrane</keyword>
<comment type="caution">
    <text evidence="3">The sequence shown here is derived from an EMBL/GenBank/DDBJ whole genome shotgun (WGS) entry which is preliminary data.</text>
</comment>
<accession>A0ABT1U1S5</accession>
<feature type="region of interest" description="Disordered" evidence="1">
    <location>
        <begin position="51"/>
        <end position="113"/>
    </location>
</feature>
<dbReference type="SUPFAM" id="SSF74653">
    <property type="entry name" value="TolA/TonB C-terminal domain"/>
    <property type="match status" value="1"/>
</dbReference>
<name>A0ABT1U1S5_9GAMM</name>
<keyword evidence="2" id="KW-0472">Membrane</keyword>
<keyword evidence="4" id="KW-1185">Reference proteome</keyword>
<reference evidence="3 4" key="1">
    <citation type="submission" date="2022-07" db="EMBL/GenBank/DDBJ databases">
        <title>Methylomonas rivi sp. nov., Methylomonas rosea sp. nov., Methylomonas aureus sp. nov. and Methylomonas subterranea sp. nov., four novel methanotrophs isolated from a freshwater creek and the deep terrestrial subsurface.</title>
        <authorList>
            <person name="Abin C."/>
            <person name="Sankaranarayanan K."/>
            <person name="Garner C."/>
            <person name="Sindelar R."/>
            <person name="Kotary K."/>
            <person name="Garner R."/>
            <person name="Barclay S."/>
            <person name="Lawson P."/>
            <person name="Krumholz L."/>
        </authorList>
    </citation>
    <scope>NUCLEOTIDE SEQUENCE [LARGE SCALE GENOMIC DNA]</scope>
    <source>
        <strain evidence="3 4">WSC-6</strain>
    </source>
</reference>
<protein>
    <submittedName>
        <fullName evidence="3">TonB C-terminal domain-containing protein</fullName>
    </submittedName>
</protein>
<sequence length="218" mass="24121">MTEHGRKHFRVYLPKIIGGVIASIVLFFFVKMVMHFLDNQQERPQRKIQPVTLVAPPPPPPPPPKVEPPPPEPEMEKVNEPEPEPEPEPMPDEAPARDLGLDADGSAGSDGFGLAARKGGTGLFGGGSPFNWYGGLIKNQMLNLLSDQEELRRTGFTAVVKVWVKPDGSIDRFELSRGSNNPRIDEIISRTLNKLTRISEPPPPGMEQPVKLRINSRV</sequence>
<dbReference type="Pfam" id="PF13103">
    <property type="entry name" value="TonB_2"/>
    <property type="match status" value="1"/>
</dbReference>
<proteinExistence type="predicted"/>
<feature type="compositionally biased region" description="Acidic residues" evidence="1">
    <location>
        <begin position="81"/>
        <end position="91"/>
    </location>
</feature>
<evidence type="ECO:0000256" key="1">
    <source>
        <dbReference type="SAM" id="MobiDB-lite"/>
    </source>
</evidence>
<dbReference type="Proteomes" id="UP001524586">
    <property type="component" value="Unassembled WGS sequence"/>
</dbReference>
<evidence type="ECO:0000313" key="4">
    <source>
        <dbReference type="Proteomes" id="UP001524586"/>
    </source>
</evidence>
<gene>
    <name evidence="3" type="ORF">NP596_03935</name>
</gene>
<evidence type="ECO:0000313" key="3">
    <source>
        <dbReference type="EMBL" id="MCQ8127601.1"/>
    </source>
</evidence>
<dbReference type="EMBL" id="JANIBK010000012">
    <property type="protein sequence ID" value="MCQ8127601.1"/>
    <property type="molecule type" value="Genomic_DNA"/>
</dbReference>
<evidence type="ECO:0000256" key="2">
    <source>
        <dbReference type="SAM" id="Phobius"/>
    </source>
</evidence>
<dbReference type="RefSeq" id="WP_256613933.1">
    <property type="nucleotide sequence ID" value="NZ_JANIBK010000012.1"/>
</dbReference>
<feature type="transmembrane region" description="Helical" evidence="2">
    <location>
        <begin position="12"/>
        <end position="37"/>
    </location>
</feature>
<feature type="compositionally biased region" description="Low complexity" evidence="1">
    <location>
        <begin position="102"/>
        <end position="113"/>
    </location>
</feature>